<evidence type="ECO:0000256" key="4">
    <source>
        <dbReference type="ARBA" id="ARBA00022559"/>
    </source>
</evidence>
<dbReference type="PROSITE" id="PS51352">
    <property type="entry name" value="THIOREDOXIN_2"/>
    <property type="match status" value="1"/>
</dbReference>
<dbReference type="FunFam" id="3.40.30.10:FF:000007">
    <property type="entry name" value="Thioredoxin-dependent thiol peroxidase"/>
    <property type="match status" value="1"/>
</dbReference>
<evidence type="ECO:0000313" key="15">
    <source>
        <dbReference type="EMBL" id="BAU49531.1"/>
    </source>
</evidence>
<name>A0A1B4VCP1_9GAMM</name>
<evidence type="ECO:0000256" key="9">
    <source>
        <dbReference type="ARBA" id="ARBA00032824"/>
    </source>
</evidence>
<comment type="subunit">
    <text evidence="2">Monomer.</text>
</comment>
<evidence type="ECO:0000256" key="13">
    <source>
        <dbReference type="PIRSR" id="PIRSR000239-1"/>
    </source>
</evidence>
<dbReference type="InterPro" id="IPR013766">
    <property type="entry name" value="Thioredoxin_domain"/>
</dbReference>
<keyword evidence="5" id="KW-0049">Antioxidant</keyword>
<evidence type="ECO:0000256" key="5">
    <source>
        <dbReference type="ARBA" id="ARBA00022862"/>
    </source>
</evidence>
<dbReference type="AlphaFoldDB" id="A0A1B4VCP1"/>
<evidence type="ECO:0000256" key="7">
    <source>
        <dbReference type="ARBA" id="ARBA00023157"/>
    </source>
</evidence>
<evidence type="ECO:0000256" key="2">
    <source>
        <dbReference type="ARBA" id="ARBA00011245"/>
    </source>
</evidence>
<evidence type="ECO:0000256" key="3">
    <source>
        <dbReference type="ARBA" id="ARBA00013017"/>
    </source>
</evidence>
<keyword evidence="16" id="KW-1185">Reference proteome</keyword>
<organism evidence="15 16">
    <name type="scientific">Sulfurifustis variabilis</name>
    <dbReference type="NCBI Taxonomy" id="1675686"/>
    <lineage>
        <taxon>Bacteria</taxon>
        <taxon>Pseudomonadati</taxon>
        <taxon>Pseudomonadota</taxon>
        <taxon>Gammaproteobacteria</taxon>
        <taxon>Acidiferrobacterales</taxon>
        <taxon>Acidiferrobacteraceae</taxon>
        <taxon>Sulfurifustis</taxon>
    </lineage>
</organism>
<dbReference type="KEGG" id="sva:SVA_2983"/>
<comment type="similarity">
    <text evidence="10">Belongs to the peroxiredoxin family. BCP/PrxQ subfamily.</text>
</comment>
<protein>
    <recommendedName>
        <fullName evidence="3">thioredoxin-dependent peroxiredoxin</fullName>
        <ecNumber evidence="3">1.11.1.24</ecNumber>
    </recommendedName>
    <alternativeName>
        <fullName evidence="9">Thioredoxin peroxidase</fullName>
    </alternativeName>
    <alternativeName>
        <fullName evidence="11">Thioredoxin-dependent peroxiredoxin Bcp</fullName>
    </alternativeName>
</protein>
<dbReference type="GO" id="GO:0005737">
    <property type="term" value="C:cytoplasm"/>
    <property type="evidence" value="ECO:0007669"/>
    <property type="project" value="TreeGrafter"/>
</dbReference>
<dbReference type="GO" id="GO:0034599">
    <property type="term" value="P:cellular response to oxidative stress"/>
    <property type="evidence" value="ECO:0007669"/>
    <property type="project" value="TreeGrafter"/>
</dbReference>
<evidence type="ECO:0000256" key="1">
    <source>
        <dbReference type="ARBA" id="ARBA00003330"/>
    </source>
</evidence>
<dbReference type="Pfam" id="PF00578">
    <property type="entry name" value="AhpC-TSA"/>
    <property type="match status" value="1"/>
</dbReference>
<dbReference type="InterPro" id="IPR000866">
    <property type="entry name" value="AhpC/TSA"/>
</dbReference>
<dbReference type="PANTHER" id="PTHR42801">
    <property type="entry name" value="THIOREDOXIN-DEPENDENT PEROXIDE REDUCTASE"/>
    <property type="match status" value="1"/>
</dbReference>
<evidence type="ECO:0000256" key="8">
    <source>
        <dbReference type="ARBA" id="ARBA00023284"/>
    </source>
</evidence>
<dbReference type="EMBL" id="AP014936">
    <property type="protein sequence ID" value="BAU49531.1"/>
    <property type="molecule type" value="Genomic_DNA"/>
</dbReference>
<evidence type="ECO:0000313" key="16">
    <source>
        <dbReference type="Proteomes" id="UP000218899"/>
    </source>
</evidence>
<keyword evidence="6" id="KW-0560">Oxidoreductase</keyword>
<evidence type="ECO:0000256" key="12">
    <source>
        <dbReference type="ARBA" id="ARBA00049091"/>
    </source>
</evidence>
<gene>
    <name evidence="15" type="ORF">SVA_2983</name>
</gene>
<evidence type="ECO:0000256" key="6">
    <source>
        <dbReference type="ARBA" id="ARBA00023002"/>
    </source>
</evidence>
<keyword evidence="4" id="KW-0575">Peroxidase</keyword>
<dbReference type="InterPro" id="IPR024706">
    <property type="entry name" value="Peroxiredoxin_AhpC-typ"/>
</dbReference>
<dbReference type="Proteomes" id="UP000218899">
    <property type="component" value="Chromosome"/>
</dbReference>
<dbReference type="OrthoDB" id="9812811at2"/>
<evidence type="ECO:0000259" key="14">
    <source>
        <dbReference type="PROSITE" id="PS51352"/>
    </source>
</evidence>
<accession>A0A1B4VCP1</accession>
<sequence>MIKKVALGKPLPDVEVQATGGKTFRLSELKGTPLVLYFYPKDQTPGCTTEGQDFRDRYAAFKKAKAVVLGVSRDSLASHEKFKAAHGFPFDLVSDPDEKLCRLFGVMKEKQNYGRTYLGVDRSTFVFDREGVLRKEFRGVKVAGHVDQVLEEVRRL</sequence>
<keyword evidence="8" id="KW-0676">Redox-active center</keyword>
<comment type="function">
    <text evidence="1">Thiol-specific peroxidase that catalyzes the reduction of hydrogen peroxide and organic hydroperoxides to water and alcohols, respectively. Plays a role in cell protection against oxidative stress by detoxifying peroxides and as sensor of hydrogen peroxide-mediated signaling events.</text>
</comment>
<dbReference type="CDD" id="cd03017">
    <property type="entry name" value="PRX_BCP"/>
    <property type="match status" value="1"/>
</dbReference>
<dbReference type="PANTHER" id="PTHR42801:SF4">
    <property type="entry name" value="AHPC_TSA FAMILY PROTEIN"/>
    <property type="match status" value="1"/>
</dbReference>
<evidence type="ECO:0000256" key="10">
    <source>
        <dbReference type="ARBA" id="ARBA00038489"/>
    </source>
</evidence>
<reference evidence="15 16" key="1">
    <citation type="submission" date="2015-08" db="EMBL/GenBank/DDBJ databases">
        <title>Complete genome sequence of Sulfurifustis variabilis.</title>
        <authorList>
            <person name="Miura A."/>
            <person name="Kojima H."/>
            <person name="Fukui M."/>
        </authorList>
    </citation>
    <scope>NUCLEOTIDE SEQUENCE [LARGE SCALE GENOMIC DNA]</scope>
    <source>
        <strain evidence="16">skN76</strain>
    </source>
</reference>
<dbReference type="EC" id="1.11.1.24" evidence="3"/>
<feature type="active site" description="Cysteine sulfenic acid (-SOH) intermediate; for peroxidase activity" evidence="13">
    <location>
        <position position="47"/>
    </location>
</feature>
<feature type="domain" description="Thioredoxin" evidence="14">
    <location>
        <begin position="5"/>
        <end position="156"/>
    </location>
</feature>
<dbReference type="InterPro" id="IPR036249">
    <property type="entry name" value="Thioredoxin-like_sf"/>
</dbReference>
<dbReference type="PIRSF" id="PIRSF000239">
    <property type="entry name" value="AHPC"/>
    <property type="match status" value="1"/>
</dbReference>
<dbReference type="InterPro" id="IPR050924">
    <property type="entry name" value="Peroxiredoxin_BCP/PrxQ"/>
</dbReference>
<dbReference type="Gene3D" id="3.40.30.10">
    <property type="entry name" value="Glutaredoxin"/>
    <property type="match status" value="1"/>
</dbReference>
<dbReference type="RefSeq" id="WP_096461922.1">
    <property type="nucleotide sequence ID" value="NZ_AP014936.1"/>
</dbReference>
<dbReference type="GO" id="GO:0045454">
    <property type="term" value="P:cell redox homeostasis"/>
    <property type="evidence" value="ECO:0007669"/>
    <property type="project" value="TreeGrafter"/>
</dbReference>
<keyword evidence="7" id="KW-1015">Disulfide bond</keyword>
<dbReference type="SUPFAM" id="SSF52833">
    <property type="entry name" value="Thioredoxin-like"/>
    <property type="match status" value="1"/>
</dbReference>
<comment type="catalytic activity">
    <reaction evidence="12">
        <text>a hydroperoxide + [thioredoxin]-dithiol = an alcohol + [thioredoxin]-disulfide + H2O</text>
        <dbReference type="Rhea" id="RHEA:62620"/>
        <dbReference type="Rhea" id="RHEA-COMP:10698"/>
        <dbReference type="Rhea" id="RHEA-COMP:10700"/>
        <dbReference type="ChEBI" id="CHEBI:15377"/>
        <dbReference type="ChEBI" id="CHEBI:29950"/>
        <dbReference type="ChEBI" id="CHEBI:30879"/>
        <dbReference type="ChEBI" id="CHEBI:35924"/>
        <dbReference type="ChEBI" id="CHEBI:50058"/>
        <dbReference type="EC" id="1.11.1.24"/>
    </reaction>
</comment>
<dbReference type="GO" id="GO:0008379">
    <property type="term" value="F:thioredoxin peroxidase activity"/>
    <property type="evidence" value="ECO:0007669"/>
    <property type="project" value="TreeGrafter"/>
</dbReference>
<proteinExistence type="inferred from homology"/>
<evidence type="ECO:0000256" key="11">
    <source>
        <dbReference type="ARBA" id="ARBA00042639"/>
    </source>
</evidence>